<dbReference type="Ensembl" id="ENSCHIT00010018339.1">
    <property type="protein sequence ID" value="ENSCHIP00010012937.1"/>
    <property type="gene ID" value="ENSCHIG00010009611.1"/>
</dbReference>
<dbReference type="AlphaFoldDB" id="A0A8C2P2M4"/>
<accession>A0A8C2P2M4</accession>
<evidence type="ECO:0000313" key="2">
    <source>
        <dbReference type="Ensembl" id="ENSCHIP00010012937.1"/>
    </source>
</evidence>
<sequence length="125" mass="13664">DINRQPAKTSRHRPQSSTAHCAHPRQDARRHTARLLPRPAGLHLRLLLPELPKGRQEGHVRPGAETESCVTEPECREGIGFPRRVRASDRSNATLLDGPSGALLLRLVQLAAAPEPAEPAQPGVY</sequence>
<protein>
    <submittedName>
        <fullName evidence="2">Uncharacterized protein</fullName>
    </submittedName>
</protein>
<evidence type="ECO:0000256" key="1">
    <source>
        <dbReference type="SAM" id="MobiDB-lite"/>
    </source>
</evidence>
<proteinExistence type="predicted"/>
<reference evidence="2" key="2">
    <citation type="submission" date="2025-08" db="UniProtKB">
        <authorList>
            <consortium name="Ensembl"/>
        </authorList>
    </citation>
    <scope>IDENTIFICATION</scope>
</reference>
<name>A0A8C2P2M4_CAPHI</name>
<reference evidence="2" key="1">
    <citation type="submission" date="2019-03" db="EMBL/GenBank/DDBJ databases">
        <title>Genome sequencing and reference-guided assembly of Black Bengal Goat (Capra hircus).</title>
        <authorList>
            <person name="Siddiki A.Z."/>
            <person name="Baten A."/>
            <person name="Billah M."/>
            <person name="Alam M.A.U."/>
            <person name="Shawrob K.S.M."/>
            <person name="Saha S."/>
            <person name="Chowdhury M."/>
            <person name="Rahman A.H."/>
            <person name="Stear M."/>
            <person name="Miah G."/>
            <person name="Das G.B."/>
            <person name="Hossain M.M."/>
            <person name="Kumkum M."/>
            <person name="Islam M.S."/>
            <person name="Mollah A.M."/>
            <person name="Ahsan A."/>
            <person name="Tusar F."/>
            <person name="Khan M.K.I."/>
        </authorList>
    </citation>
    <scope>NUCLEOTIDE SEQUENCE [LARGE SCALE GENOMIC DNA]</scope>
</reference>
<organism evidence="2">
    <name type="scientific">Capra hircus</name>
    <name type="common">Goat</name>
    <dbReference type="NCBI Taxonomy" id="9925"/>
    <lineage>
        <taxon>Eukaryota</taxon>
        <taxon>Metazoa</taxon>
        <taxon>Chordata</taxon>
        <taxon>Craniata</taxon>
        <taxon>Vertebrata</taxon>
        <taxon>Euteleostomi</taxon>
        <taxon>Mammalia</taxon>
        <taxon>Eutheria</taxon>
        <taxon>Laurasiatheria</taxon>
        <taxon>Artiodactyla</taxon>
        <taxon>Ruminantia</taxon>
        <taxon>Pecora</taxon>
        <taxon>Bovidae</taxon>
        <taxon>Caprinae</taxon>
        <taxon>Capra</taxon>
    </lineage>
</organism>
<feature type="region of interest" description="Disordered" evidence="1">
    <location>
        <begin position="1"/>
        <end position="30"/>
    </location>
</feature>